<dbReference type="Proteomes" id="UP000199612">
    <property type="component" value="Unassembled WGS sequence"/>
</dbReference>
<accession>A0A1I1ENB4</accession>
<reference evidence="2" key="1">
    <citation type="submission" date="2016-10" db="EMBL/GenBank/DDBJ databases">
        <authorList>
            <person name="Varghese N."/>
            <person name="Submissions S."/>
        </authorList>
    </citation>
    <scope>NUCLEOTIDE SEQUENCE [LARGE SCALE GENOMIC DNA]</scope>
    <source>
        <strain evidence="2">DSM 23664</strain>
    </source>
</reference>
<sequence>MLTEDQIKELEHLLNEHKNNDQSLRIADVTNLIYPIDPDKKEKQSCMK</sequence>
<keyword evidence="2" id="KW-1185">Reference proteome</keyword>
<evidence type="ECO:0000313" key="2">
    <source>
        <dbReference type="Proteomes" id="UP000199612"/>
    </source>
</evidence>
<gene>
    <name evidence="1" type="ORF">SAMN04488102_101168</name>
</gene>
<protein>
    <submittedName>
        <fullName evidence="1">Uncharacterized protein</fullName>
    </submittedName>
</protein>
<name>A0A1I1ENB4_9LACT</name>
<dbReference type="AlphaFoldDB" id="A0A1I1ENB4"/>
<evidence type="ECO:0000313" key="1">
    <source>
        <dbReference type="EMBL" id="SFB86403.1"/>
    </source>
</evidence>
<proteinExistence type="predicted"/>
<organism evidence="1 2">
    <name type="scientific">Alkalibacterium subtropicum</name>
    <dbReference type="NCBI Taxonomy" id="753702"/>
    <lineage>
        <taxon>Bacteria</taxon>
        <taxon>Bacillati</taxon>
        <taxon>Bacillota</taxon>
        <taxon>Bacilli</taxon>
        <taxon>Lactobacillales</taxon>
        <taxon>Carnobacteriaceae</taxon>
        <taxon>Alkalibacterium</taxon>
    </lineage>
</organism>
<dbReference type="EMBL" id="FOLT01000001">
    <property type="protein sequence ID" value="SFB86403.1"/>
    <property type="molecule type" value="Genomic_DNA"/>
</dbReference>
<dbReference type="RefSeq" id="WP_177188541.1">
    <property type="nucleotide sequence ID" value="NZ_FOLT01000001.1"/>
</dbReference>